<dbReference type="EMBL" id="WHUW01000004">
    <property type="protein sequence ID" value="KAF8447214.1"/>
    <property type="molecule type" value="Genomic_DNA"/>
</dbReference>
<dbReference type="InterPro" id="IPR032675">
    <property type="entry name" value="LRR_dom_sf"/>
</dbReference>
<dbReference type="AlphaFoldDB" id="A0AAD4C2C7"/>
<keyword evidence="2" id="KW-1185">Reference proteome</keyword>
<name>A0AAD4C2C7_BOLED</name>
<dbReference type="SUPFAM" id="SSF52047">
    <property type="entry name" value="RNI-like"/>
    <property type="match status" value="1"/>
</dbReference>
<evidence type="ECO:0008006" key="3">
    <source>
        <dbReference type="Google" id="ProtNLM"/>
    </source>
</evidence>
<evidence type="ECO:0000313" key="2">
    <source>
        <dbReference type="Proteomes" id="UP001194468"/>
    </source>
</evidence>
<proteinExistence type="predicted"/>
<dbReference type="Proteomes" id="UP001194468">
    <property type="component" value="Unassembled WGS sequence"/>
</dbReference>
<reference evidence="1" key="1">
    <citation type="submission" date="2019-10" db="EMBL/GenBank/DDBJ databases">
        <authorList>
            <consortium name="DOE Joint Genome Institute"/>
            <person name="Kuo A."/>
            <person name="Miyauchi S."/>
            <person name="Kiss E."/>
            <person name="Drula E."/>
            <person name="Kohler A."/>
            <person name="Sanchez-Garcia M."/>
            <person name="Andreopoulos B."/>
            <person name="Barry K.W."/>
            <person name="Bonito G."/>
            <person name="Buee M."/>
            <person name="Carver A."/>
            <person name="Chen C."/>
            <person name="Cichocki N."/>
            <person name="Clum A."/>
            <person name="Culley D."/>
            <person name="Crous P.W."/>
            <person name="Fauchery L."/>
            <person name="Girlanda M."/>
            <person name="Hayes R."/>
            <person name="Keri Z."/>
            <person name="LaButti K."/>
            <person name="Lipzen A."/>
            <person name="Lombard V."/>
            <person name="Magnuson J."/>
            <person name="Maillard F."/>
            <person name="Morin E."/>
            <person name="Murat C."/>
            <person name="Nolan M."/>
            <person name="Ohm R."/>
            <person name="Pangilinan J."/>
            <person name="Pereira M."/>
            <person name="Perotto S."/>
            <person name="Peter M."/>
            <person name="Riley R."/>
            <person name="Sitrit Y."/>
            <person name="Stielow B."/>
            <person name="Szollosi G."/>
            <person name="Zifcakova L."/>
            <person name="Stursova M."/>
            <person name="Spatafora J.W."/>
            <person name="Tedersoo L."/>
            <person name="Vaario L.-M."/>
            <person name="Yamada A."/>
            <person name="Yan M."/>
            <person name="Wang P."/>
            <person name="Xu J."/>
            <person name="Bruns T."/>
            <person name="Baldrian P."/>
            <person name="Vilgalys R."/>
            <person name="Henrissat B."/>
            <person name="Grigoriev I.V."/>
            <person name="Hibbett D."/>
            <person name="Nagy L.G."/>
            <person name="Martin F.M."/>
        </authorList>
    </citation>
    <scope>NUCLEOTIDE SEQUENCE</scope>
    <source>
        <strain evidence="1">BED1</strain>
    </source>
</reference>
<protein>
    <recommendedName>
        <fullName evidence="3">F-box domain-containing protein</fullName>
    </recommendedName>
</protein>
<dbReference type="Gene3D" id="3.80.10.10">
    <property type="entry name" value="Ribonuclease Inhibitor"/>
    <property type="match status" value="1"/>
</dbReference>
<gene>
    <name evidence="1" type="ORF">L210DRAFT_3525263</name>
</gene>
<reference evidence="1" key="2">
    <citation type="journal article" date="2020" name="Nat. Commun.">
        <title>Large-scale genome sequencing of mycorrhizal fungi provides insights into the early evolution of symbiotic traits.</title>
        <authorList>
            <person name="Miyauchi S."/>
            <person name="Kiss E."/>
            <person name="Kuo A."/>
            <person name="Drula E."/>
            <person name="Kohler A."/>
            <person name="Sanchez-Garcia M."/>
            <person name="Morin E."/>
            <person name="Andreopoulos B."/>
            <person name="Barry K.W."/>
            <person name="Bonito G."/>
            <person name="Buee M."/>
            <person name="Carver A."/>
            <person name="Chen C."/>
            <person name="Cichocki N."/>
            <person name="Clum A."/>
            <person name="Culley D."/>
            <person name="Crous P.W."/>
            <person name="Fauchery L."/>
            <person name="Girlanda M."/>
            <person name="Hayes R.D."/>
            <person name="Keri Z."/>
            <person name="LaButti K."/>
            <person name="Lipzen A."/>
            <person name="Lombard V."/>
            <person name="Magnuson J."/>
            <person name="Maillard F."/>
            <person name="Murat C."/>
            <person name="Nolan M."/>
            <person name="Ohm R.A."/>
            <person name="Pangilinan J."/>
            <person name="Pereira M.F."/>
            <person name="Perotto S."/>
            <person name="Peter M."/>
            <person name="Pfister S."/>
            <person name="Riley R."/>
            <person name="Sitrit Y."/>
            <person name="Stielow J.B."/>
            <person name="Szollosi G."/>
            <person name="Zifcakova L."/>
            <person name="Stursova M."/>
            <person name="Spatafora J.W."/>
            <person name="Tedersoo L."/>
            <person name="Vaario L.M."/>
            <person name="Yamada A."/>
            <person name="Yan M."/>
            <person name="Wang P."/>
            <person name="Xu J."/>
            <person name="Bruns T."/>
            <person name="Baldrian P."/>
            <person name="Vilgalys R."/>
            <person name="Dunand C."/>
            <person name="Henrissat B."/>
            <person name="Grigoriev I.V."/>
            <person name="Hibbett D."/>
            <person name="Nagy L.G."/>
            <person name="Martin F.M."/>
        </authorList>
    </citation>
    <scope>NUCLEOTIDE SEQUENCE</scope>
    <source>
        <strain evidence="1">BED1</strain>
    </source>
</reference>
<comment type="caution">
    <text evidence="1">The sequence shown here is derived from an EMBL/GenBank/DDBJ whole genome shotgun (WGS) entry which is preliminary data.</text>
</comment>
<organism evidence="1 2">
    <name type="scientific">Boletus edulis BED1</name>
    <dbReference type="NCBI Taxonomy" id="1328754"/>
    <lineage>
        <taxon>Eukaryota</taxon>
        <taxon>Fungi</taxon>
        <taxon>Dikarya</taxon>
        <taxon>Basidiomycota</taxon>
        <taxon>Agaricomycotina</taxon>
        <taxon>Agaricomycetes</taxon>
        <taxon>Agaricomycetidae</taxon>
        <taxon>Boletales</taxon>
        <taxon>Boletineae</taxon>
        <taxon>Boletaceae</taxon>
        <taxon>Boletoideae</taxon>
        <taxon>Boletus</taxon>
    </lineage>
</organism>
<accession>A0AAD4C2C7</accession>
<sequence length="529" mass="61125">MHPALYVEEILLEIFGQCYDREESTMRINKTDLPALARTCKAFRDPALDILWAELYSLAPLIRCLPGASSQIVDKDTLYSLNRPLKQADWDIILNFTRRVRICRLYRSFGVTSECVEELSKPPTSTVSIFPNLCNAWISGPTNDRFPFLRHLPGPRLVVIKLQPEVKDARDRKDAIEVFRERCPNTTTFDYDSRELDNGVISSLICQWSKLRSVNCPLVVPTIASLTHLSNMPHLHYLSVELCNALVDRVQSTWPSPSKLTFPTLIQYHLRSQYWAPVSRFFDHLRLPAVEQVNVKLISLPIEQDFKSLLAALPGTCNHQSLIDIHIYINLPETEQGFRPVPDPLYIKFHHLYPLTVFVNLRAIRIQLFRGVDFSEQELLQLALSWPRLEEFDVGWRPEDTRDLSAITPGGFVQLLGQCRSLTRFIFPFNTHGYTEVHQGHPWHGLKMPDGAVIDVGLSPIEEDSIETLGIFFHVAPFPHFHLLDGYNEYFPPHFETELFDLFYDRWSRHWIERDNLLSSLRNRGLHCA</sequence>
<evidence type="ECO:0000313" key="1">
    <source>
        <dbReference type="EMBL" id="KAF8447214.1"/>
    </source>
</evidence>